<name>A0ABT3GGU2_9BACT</name>
<dbReference type="RefSeq" id="WP_264486922.1">
    <property type="nucleotide sequence ID" value="NZ_JAPDDT010000003.1"/>
</dbReference>
<gene>
    <name evidence="1" type="ORF">OKA05_09660</name>
</gene>
<proteinExistence type="predicted"/>
<comment type="caution">
    <text evidence="1">The sequence shown here is derived from an EMBL/GenBank/DDBJ whole genome shotgun (WGS) entry which is preliminary data.</text>
</comment>
<keyword evidence="2" id="KW-1185">Reference proteome</keyword>
<sequence length="79" mass="9128">MGNILLGRSTLKEIPESVRLTNLEETANRVLDLEDEWEFRQLLWVYDELGRGEAFDRLILRGLASPDPELRSAARDWAT</sequence>
<dbReference type="EMBL" id="JAPDDT010000003">
    <property type="protein sequence ID" value="MCW1922815.1"/>
    <property type="molecule type" value="Genomic_DNA"/>
</dbReference>
<evidence type="ECO:0008006" key="3">
    <source>
        <dbReference type="Google" id="ProtNLM"/>
    </source>
</evidence>
<evidence type="ECO:0000313" key="2">
    <source>
        <dbReference type="Proteomes" id="UP001320876"/>
    </source>
</evidence>
<organism evidence="1 2">
    <name type="scientific">Luteolibacter arcticus</name>
    <dbReference type="NCBI Taxonomy" id="1581411"/>
    <lineage>
        <taxon>Bacteria</taxon>
        <taxon>Pseudomonadati</taxon>
        <taxon>Verrucomicrobiota</taxon>
        <taxon>Verrucomicrobiia</taxon>
        <taxon>Verrucomicrobiales</taxon>
        <taxon>Verrucomicrobiaceae</taxon>
        <taxon>Luteolibacter</taxon>
    </lineage>
</organism>
<protein>
    <recommendedName>
        <fullName evidence="3">HEAT repeat domain-containing protein</fullName>
    </recommendedName>
</protein>
<dbReference type="Proteomes" id="UP001320876">
    <property type="component" value="Unassembled WGS sequence"/>
</dbReference>
<evidence type="ECO:0000313" key="1">
    <source>
        <dbReference type="EMBL" id="MCW1922815.1"/>
    </source>
</evidence>
<reference evidence="1 2" key="1">
    <citation type="submission" date="2022-10" db="EMBL/GenBank/DDBJ databases">
        <title>Luteolibacter arcticus strain CCTCC AB 2014275, whole genome shotgun sequencing project.</title>
        <authorList>
            <person name="Zhao G."/>
            <person name="Shen L."/>
        </authorList>
    </citation>
    <scope>NUCLEOTIDE SEQUENCE [LARGE SCALE GENOMIC DNA]</scope>
    <source>
        <strain evidence="1 2">CCTCC AB 2014275</strain>
    </source>
</reference>
<accession>A0ABT3GGU2</accession>